<feature type="compositionally biased region" description="Polar residues" evidence="1">
    <location>
        <begin position="1"/>
        <end position="10"/>
    </location>
</feature>
<evidence type="ECO:0000256" key="1">
    <source>
        <dbReference type="SAM" id="MobiDB-lite"/>
    </source>
</evidence>
<proteinExistence type="predicted"/>
<name>A0A9E7G8M0_9LILI</name>
<feature type="region of interest" description="Disordered" evidence="1">
    <location>
        <begin position="1"/>
        <end position="26"/>
    </location>
</feature>
<keyword evidence="3" id="KW-1185">Reference proteome</keyword>
<gene>
    <name evidence="2" type="ORF">MUK42_36101</name>
</gene>
<dbReference type="EMBL" id="CP097508">
    <property type="protein sequence ID" value="URE10346.1"/>
    <property type="molecule type" value="Genomic_DNA"/>
</dbReference>
<dbReference type="AlphaFoldDB" id="A0A9E7G8M0"/>
<feature type="compositionally biased region" description="Basic residues" evidence="1">
    <location>
        <begin position="11"/>
        <end position="26"/>
    </location>
</feature>
<evidence type="ECO:0000313" key="3">
    <source>
        <dbReference type="Proteomes" id="UP001055439"/>
    </source>
</evidence>
<evidence type="ECO:0000313" key="2">
    <source>
        <dbReference type="EMBL" id="URE10346.1"/>
    </source>
</evidence>
<reference evidence="2" key="1">
    <citation type="submission" date="2022-05" db="EMBL/GenBank/DDBJ databases">
        <title>The Musa troglodytarum L. genome provides insights into the mechanism of non-climacteric behaviour and enrichment of carotenoids.</title>
        <authorList>
            <person name="Wang J."/>
        </authorList>
    </citation>
    <scope>NUCLEOTIDE SEQUENCE</scope>
    <source>
        <tissue evidence="2">Leaf</tissue>
    </source>
</reference>
<protein>
    <submittedName>
        <fullName evidence="2">Uncharacterized protein</fullName>
    </submittedName>
</protein>
<sequence length="96" mass="11183">MRTVHCSTNSNKKKKVKSPRQQKQKLRITNRKLHFGSFYKLSHARMRQVHGQREKKKNEGYTLLFSNVPVTEQYFVTESKKVNAKLAASFISSLSL</sequence>
<dbReference type="Proteomes" id="UP001055439">
    <property type="component" value="Chromosome 6"/>
</dbReference>
<organism evidence="2 3">
    <name type="scientific">Musa troglodytarum</name>
    <name type="common">fe'i banana</name>
    <dbReference type="NCBI Taxonomy" id="320322"/>
    <lineage>
        <taxon>Eukaryota</taxon>
        <taxon>Viridiplantae</taxon>
        <taxon>Streptophyta</taxon>
        <taxon>Embryophyta</taxon>
        <taxon>Tracheophyta</taxon>
        <taxon>Spermatophyta</taxon>
        <taxon>Magnoliopsida</taxon>
        <taxon>Liliopsida</taxon>
        <taxon>Zingiberales</taxon>
        <taxon>Musaceae</taxon>
        <taxon>Musa</taxon>
    </lineage>
</organism>
<accession>A0A9E7G8M0</accession>